<keyword evidence="4" id="KW-1185">Reference proteome</keyword>
<keyword evidence="1" id="KW-0479">Metal-binding</keyword>
<keyword evidence="1" id="KW-0456">Lyase</keyword>
<dbReference type="SFLD" id="SFLDG01020">
    <property type="entry name" value="Terpene_Cyclase_Like_2"/>
    <property type="match status" value="2"/>
</dbReference>
<dbReference type="EC" id="4.2.3.-" evidence="1"/>
<dbReference type="Pfam" id="PF19086">
    <property type="entry name" value="Terpene_syn_C_2"/>
    <property type="match status" value="2"/>
</dbReference>
<dbReference type="Proteomes" id="UP001611383">
    <property type="component" value="Chromosome"/>
</dbReference>
<feature type="compositionally biased region" description="Basic and acidic residues" evidence="2">
    <location>
        <begin position="764"/>
        <end position="777"/>
    </location>
</feature>
<reference evidence="3 4" key="1">
    <citation type="submission" date="2019-08" db="EMBL/GenBank/DDBJ databases">
        <title>Archangium and Cystobacter genomes.</title>
        <authorList>
            <person name="Chen I.-C.K."/>
            <person name="Wielgoss S."/>
        </authorList>
    </citation>
    <scope>NUCLEOTIDE SEQUENCE [LARGE SCALE GENOMIC DNA]</scope>
    <source>
        <strain evidence="3 4">Cbm 6</strain>
    </source>
</reference>
<proteinExistence type="inferred from homology"/>
<keyword evidence="1" id="KW-0460">Magnesium</keyword>
<dbReference type="SFLD" id="SFLDS00005">
    <property type="entry name" value="Isoprenoid_Synthase_Type_I"/>
    <property type="match status" value="2"/>
</dbReference>
<dbReference type="Gene3D" id="1.10.600.10">
    <property type="entry name" value="Farnesyl Diphosphate Synthase"/>
    <property type="match status" value="2"/>
</dbReference>
<evidence type="ECO:0000313" key="4">
    <source>
        <dbReference type="Proteomes" id="UP001611383"/>
    </source>
</evidence>
<evidence type="ECO:0000256" key="1">
    <source>
        <dbReference type="RuleBase" id="RU366034"/>
    </source>
</evidence>
<evidence type="ECO:0000256" key="2">
    <source>
        <dbReference type="SAM" id="MobiDB-lite"/>
    </source>
</evidence>
<gene>
    <name evidence="3" type="ORF">F0U60_29770</name>
</gene>
<name>A0ABY9WXH6_9BACT</name>
<comment type="cofactor">
    <cofactor evidence="1">
        <name>Mg(2+)</name>
        <dbReference type="ChEBI" id="CHEBI:18420"/>
    </cofactor>
</comment>
<dbReference type="NCBIfam" id="NF041168">
    <property type="entry name" value="f2_encap_cargo3"/>
    <property type="match status" value="1"/>
</dbReference>
<sequence length="777" mass="87893">MTAAPVKQPFELPDFYVPWPARLNPSLEGARVHSKAWAREMGILDPPKDGKTPDVWDEVKFDAMDYALLCAYTHPEAPGPELDLVTDWYVWVFYFDDHFLEVYKRSKDLTGAKAYLDRLPAFMPVELSVSPPTPTNPVERGLADLWARTVPSKSVEWRRRFFESTKNLLDESMWELANISERRVANPIEYIEMRRKVGGAPWSADLVEHAVFAEIPARIADSRPMRVLKDTFSDGVHLRNDLFSYEREILEEGELSNCVLVLERFLNVDTQRAADLTNEILTSRLQQFENTALTELPSLFEEYGLNPVERMHVLSYIRGLQDWQSGGHEWHMRSSRYMNKAAGRAGHSLGGLPLGPTGLGTSAARLHLSPGALGLGRFKSYTHVPYTAVGPVKLPPFYMPYSTRQNAHLDAARRSSKEWARQMGMLDTLPGLPGVYIWDDHTFDVADVALCGALIHPAASGPQLDLTAGWLVWGTYADDYFPALYGHSRDMAGAKVFNARLTAFMPDDPATLTTVPTNPVERGLADLWARTAGPLSADARNQFRRAIQDMTESWLWELANQIQNRIPDPVDYVEMRRKTFGSDLTMSLSRLAQGHGLPRELFRTRTMRALENSAADYACLTNDVFSYQKEIEFEGELHNGVLVVQRFLELDKQRGVEVVNDLMTARMRQFEHIVATELPALITHWGLDGKAQERLRAYVEQLQQWMAGVLIWHQTVDRYKEFELRKSRTPGRYMHQLRGPTGLGTSAARIASLLSGGNRPVPAGREKDPVLLTEGKR</sequence>
<protein>
    <recommendedName>
        <fullName evidence="1">Terpene synthase</fullName>
        <ecNumber evidence="1">4.2.3.-</ecNumber>
    </recommendedName>
</protein>
<evidence type="ECO:0000313" key="3">
    <source>
        <dbReference type="EMBL" id="WNG47859.1"/>
    </source>
</evidence>
<dbReference type="EMBL" id="CP043494">
    <property type="protein sequence ID" value="WNG47859.1"/>
    <property type="molecule type" value="Genomic_DNA"/>
</dbReference>
<dbReference type="SUPFAM" id="SSF48576">
    <property type="entry name" value="Terpenoid synthases"/>
    <property type="match status" value="2"/>
</dbReference>
<dbReference type="InterPro" id="IPR034686">
    <property type="entry name" value="Terpene_cyclase-like_2"/>
</dbReference>
<dbReference type="RefSeq" id="WP_395804669.1">
    <property type="nucleotide sequence ID" value="NZ_CP043494.1"/>
</dbReference>
<comment type="similarity">
    <text evidence="1">Belongs to the terpene synthase family.</text>
</comment>
<organism evidence="3 4">
    <name type="scientific">Archangium minus</name>
    <dbReference type="NCBI Taxonomy" id="83450"/>
    <lineage>
        <taxon>Bacteria</taxon>
        <taxon>Pseudomonadati</taxon>
        <taxon>Myxococcota</taxon>
        <taxon>Myxococcia</taxon>
        <taxon>Myxococcales</taxon>
        <taxon>Cystobacterineae</taxon>
        <taxon>Archangiaceae</taxon>
        <taxon>Archangium</taxon>
    </lineage>
</organism>
<dbReference type="PANTHER" id="PTHR35201">
    <property type="entry name" value="TERPENE SYNTHASE"/>
    <property type="match status" value="1"/>
</dbReference>
<dbReference type="PANTHER" id="PTHR35201:SF4">
    <property type="entry name" value="BETA-PINACENE SYNTHASE-RELATED"/>
    <property type="match status" value="1"/>
</dbReference>
<accession>A0ABY9WXH6</accession>
<feature type="region of interest" description="Disordered" evidence="2">
    <location>
        <begin position="755"/>
        <end position="777"/>
    </location>
</feature>
<dbReference type="InterPro" id="IPR008949">
    <property type="entry name" value="Isoprenoid_synthase_dom_sf"/>
</dbReference>